<keyword evidence="2" id="KW-1185">Reference proteome</keyword>
<evidence type="ECO:0000313" key="1">
    <source>
        <dbReference type="EMBL" id="MDT0465344.1"/>
    </source>
</evidence>
<evidence type="ECO:0000313" key="2">
    <source>
        <dbReference type="Proteomes" id="UP001183809"/>
    </source>
</evidence>
<dbReference type="RefSeq" id="WP_311696856.1">
    <property type="nucleotide sequence ID" value="NZ_JAVREY010000023.1"/>
</dbReference>
<dbReference type="EMBL" id="JAVREY010000023">
    <property type="protein sequence ID" value="MDT0465344.1"/>
    <property type="molecule type" value="Genomic_DNA"/>
</dbReference>
<comment type="caution">
    <text evidence="1">The sequence shown here is derived from an EMBL/GenBank/DDBJ whole genome shotgun (WGS) entry which is preliminary data.</text>
</comment>
<name>A0ABU2TWL2_9ACTN</name>
<sequence>MIEKPAIVVYPPAEDGGRRVRVGARFVGMAYSLLDVAEFLEEAGRGGCFQGKPIRVDLPPKARSEVSRRRLSAVGGCGAELSGEPGASGIGVSACQFCRILGEDARRAQPGDTRYTPGEPMLILYLGAEPPNDLTPSPLCD</sequence>
<organism evidence="1 2">
    <name type="scientific">Streptomyces gibsoniae</name>
    <dbReference type="NCBI Taxonomy" id="3075529"/>
    <lineage>
        <taxon>Bacteria</taxon>
        <taxon>Bacillati</taxon>
        <taxon>Actinomycetota</taxon>
        <taxon>Actinomycetes</taxon>
        <taxon>Kitasatosporales</taxon>
        <taxon>Streptomycetaceae</taxon>
        <taxon>Streptomyces</taxon>
    </lineage>
</organism>
<accession>A0ABU2TWL2</accession>
<proteinExistence type="predicted"/>
<protein>
    <submittedName>
        <fullName evidence="1">Uncharacterized protein</fullName>
    </submittedName>
</protein>
<gene>
    <name evidence="1" type="ORF">RM764_20430</name>
</gene>
<dbReference type="Proteomes" id="UP001183809">
    <property type="component" value="Unassembled WGS sequence"/>
</dbReference>
<reference evidence="2" key="1">
    <citation type="submission" date="2023-07" db="EMBL/GenBank/DDBJ databases">
        <title>30 novel species of actinomycetes from the DSMZ collection.</title>
        <authorList>
            <person name="Nouioui I."/>
        </authorList>
    </citation>
    <scope>NUCLEOTIDE SEQUENCE [LARGE SCALE GENOMIC DNA]</scope>
    <source>
        <strain evidence="2">DSM 41699</strain>
    </source>
</reference>